<comment type="caution">
    <text evidence="1">The sequence shown here is derived from an EMBL/GenBank/DDBJ whole genome shotgun (WGS) entry which is preliminary data.</text>
</comment>
<evidence type="ECO:0000313" key="2">
    <source>
        <dbReference type="Proteomes" id="UP001166674"/>
    </source>
</evidence>
<organism evidence="1 2">
    <name type="scientific">Sciurus carolinensis</name>
    <name type="common">Eastern gray squirrel</name>
    <dbReference type="NCBI Taxonomy" id="30640"/>
    <lineage>
        <taxon>Eukaryota</taxon>
        <taxon>Metazoa</taxon>
        <taxon>Chordata</taxon>
        <taxon>Craniata</taxon>
        <taxon>Vertebrata</taxon>
        <taxon>Euteleostomi</taxon>
        <taxon>Mammalia</taxon>
        <taxon>Eutheria</taxon>
        <taxon>Euarchontoglires</taxon>
        <taxon>Glires</taxon>
        <taxon>Rodentia</taxon>
        <taxon>Sciuromorpha</taxon>
        <taxon>Sciuridae</taxon>
        <taxon>Sciurinae</taxon>
        <taxon>Sciurini</taxon>
        <taxon>Sciurus</taxon>
    </lineage>
</organism>
<sequence>MSETTLLSEQCRKLGLRGRLKRRPEAEGALNLQLQWRRGQRTNPAQCSHHWIIKEALPYRVTVSKEARSTLSHAATTTGLDVTSSTNHFTVKGRQRMPNASDMLLTTEEMAFQGLITLSKAALGA</sequence>
<reference evidence="1" key="1">
    <citation type="submission" date="2020-03" db="EMBL/GenBank/DDBJ databases">
        <title>Studies in the Genomics of Life Span.</title>
        <authorList>
            <person name="Glass D."/>
        </authorList>
    </citation>
    <scope>NUCLEOTIDE SEQUENCE</scope>
    <source>
        <strain evidence="1">SUZIE</strain>
        <tissue evidence="1">Muscle</tissue>
    </source>
</reference>
<dbReference type="Gene3D" id="1.10.20.10">
    <property type="entry name" value="Histone, subunit A"/>
    <property type="match status" value="1"/>
</dbReference>
<accession>A0AA41MGM3</accession>
<proteinExistence type="predicted"/>
<dbReference type="Proteomes" id="UP001166674">
    <property type="component" value="Unassembled WGS sequence"/>
</dbReference>
<evidence type="ECO:0000313" key="1">
    <source>
        <dbReference type="EMBL" id="MBZ3871511.1"/>
    </source>
</evidence>
<name>A0AA41MGM3_SCICA</name>
<dbReference type="AlphaFoldDB" id="A0AA41MGM3"/>
<gene>
    <name evidence="1" type="ORF">SUZIE_113315</name>
</gene>
<dbReference type="EMBL" id="JAATJV010168524">
    <property type="protein sequence ID" value="MBZ3871511.1"/>
    <property type="molecule type" value="Genomic_DNA"/>
</dbReference>
<dbReference type="GO" id="GO:0046982">
    <property type="term" value="F:protein heterodimerization activity"/>
    <property type="evidence" value="ECO:0007669"/>
    <property type="project" value="InterPro"/>
</dbReference>
<keyword evidence="2" id="KW-1185">Reference proteome</keyword>
<dbReference type="SUPFAM" id="SSF47113">
    <property type="entry name" value="Histone-fold"/>
    <property type="match status" value="1"/>
</dbReference>
<dbReference type="InterPro" id="IPR009072">
    <property type="entry name" value="Histone-fold"/>
</dbReference>
<protein>
    <submittedName>
        <fullName evidence="1">DNA polymerase epsilon subunit 3</fullName>
    </submittedName>
</protein>